<gene>
    <name evidence="2" type="ORF">GA0061101_101502</name>
</gene>
<evidence type="ECO:0000256" key="1">
    <source>
        <dbReference type="SAM" id="SignalP"/>
    </source>
</evidence>
<dbReference type="EMBL" id="FMAF01000001">
    <property type="protein sequence ID" value="SCB10494.1"/>
    <property type="molecule type" value="Genomic_DNA"/>
</dbReference>
<keyword evidence="1" id="KW-0732">Signal</keyword>
<dbReference type="AlphaFoldDB" id="A0A1C3U4X6"/>
<dbReference type="RefSeq" id="WP_092572948.1">
    <property type="nucleotide sequence ID" value="NZ_FMAF01000001.1"/>
</dbReference>
<organism evidence="2 3">
    <name type="scientific">Rhizobium lusitanum</name>
    <dbReference type="NCBI Taxonomy" id="293958"/>
    <lineage>
        <taxon>Bacteria</taxon>
        <taxon>Pseudomonadati</taxon>
        <taxon>Pseudomonadota</taxon>
        <taxon>Alphaproteobacteria</taxon>
        <taxon>Hyphomicrobiales</taxon>
        <taxon>Rhizobiaceae</taxon>
        <taxon>Rhizobium/Agrobacterium group</taxon>
        <taxon>Rhizobium</taxon>
    </lineage>
</organism>
<dbReference type="Proteomes" id="UP000199205">
    <property type="component" value="Unassembled WGS sequence"/>
</dbReference>
<evidence type="ECO:0000313" key="3">
    <source>
        <dbReference type="Proteomes" id="UP000199205"/>
    </source>
</evidence>
<accession>A0A1C3U4X6</accession>
<feature type="chain" id="PRO_5008682741" description="Lipoprotein" evidence="1">
    <location>
        <begin position="26"/>
        <end position="143"/>
    </location>
</feature>
<evidence type="ECO:0000313" key="2">
    <source>
        <dbReference type="EMBL" id="SCB10494.1"/>
    </source>
</evidence>
<protein>
    <recommendedName>
        <fullName evidence="4">Lipoprotein</fullName>
    </recommendedName>
</protein>
<proteinExistence type="predicted"/>
<reference evidence="2 3" key="1">
    <citation type="submission" date="2016-08" db="EMBL/GenBank/DDBJ databases">
        <authorList>
            <person name="Seilhamer J.J."/>
        </authorList>
    </citation>
    <scope>NUCLEOTIDE SEQUENCE [LARGE SCALE GENOMIC DNA]</scope>
    <source>
        <strain evidence="2 3">P1-7</strain>
    </source>
</reference>
<evidence type="ECO:0008006" key="4">
    <source>
        <dbReference type="Google" id="ProtNLM"/>
    </source>
</evidence>
<sequence>MKTKSWIYLGAFLSIGLMLSGCVSAPIGGAKQDQYSHRVISGKKTALGMASSVKRDCTFNSYPYTAVVKQPSYGKVTFEHGTVHVKYDKDSDAYICSGKPIEGTTIYYTSDPGFVGTDQFTLRVTVLYGSKVSDENLTVKVVK</sequence>
<dbReference type="PROSITE" id="PS51257">
    <property type="entry name" value="PROKAR_LIPOPROTEIN"/>
    <property type="match status" value="1"/>
</dbReference>
<dbReference type="OrthoDB" id="7679074at2"/>
<name>A0A1C3U4X6_9HYPH</name>
<feature type="signal peptide" evidence="1">
    <location>
        <begin position="1"/>
        <end position="25"/>
    </location>
</feature>